<feature type="compositionally biased region" description="Basic and acidic residues" evidence="13">
    <location>
        <begin position="1315"/>
        <end position="1326"/>
    </location>
</feature>
<dbReference type="PROSITE" id="PS51450">
    <property type="entry name" value="LRR"/>
    <property type="match status" value="3"/>
</dbReference>
<feature type="region of interest" description="Disordered" evidence="13">
    <location>
        <begin position="1164"/>
        <end position="1193"/>
    </location>
</feature>
<evidence type="ECO:0000256" key="6">
    <source>
        <dbReference type="ARBA" id="ARBA00022723"/>
    </source>
</evidence>
<dbReference type="GO" id="GO:0005737">
    <property type="term" value="C:cytoplasm"/>
    <property type="evidence" value="ECO:0007669"/>
    <property type="project" value="TreeGrafter"/>
</dbReference>
<dbReference type="GO" id="GO:0035556">
    <property type="term" value="P:intracellular signal transduction"/>
    <property type="evidence" value="ECO:0007669"/>
    <property type="project" value="InterPro"/>
</dbReference>
<dbReference type="EC" id="4.6.1.1" evidence="3"/>
<dbReference type="InterPro" id="IPR029787">
    <property type="entry name" value="Nucleotide_cyclase"/>
</dbReference>
<dbReference type="GO" id="GO:0004016">
    <property type="term" value="F:adenylate cyclase activity"/>
    <property type="evidence" value="ECO:0007669"/>
    <property type="project" value="UniProtKB-EC"/>
</dbReference>
<reference evidence="17 18" key="1">
    <citation type="journal article" date="2016" name="Mol. Biol. Evol.">
        <title>Comparative Genomics of Early-Diverging Mushroom-Forming Fungi Provides Insights into the Origins of Lignocellulose Decay Capabilities.</title>
        <authorList>
            <person name="Nagy L.G."/>
            <person name="Riley R."/>
            <person name="Tritt A."/>
            <person name="Adam C."/>
            <person name="Daum C."/>
            <person name="Floudas D."/>
            <person name="Sun H."/>
            <person name="Yadav J.S."/>
            <person name="Pangilinan J."/>
            <person name="Larsson K.H."/>
            <person name="Matsuura K."/>
            <person name="Barry K."/>
            <person name="Labutti K."/>
            <person name="Kuo R."/>
            <person name="Ohm R.A."/>
            <person name="Bhattacharya S.S."/>
            <person name="Shirouzu T."/>
            <person name="Yoshinaga Y."/>
            <person name="Martin F.M."/>
            <person name="Grigoriev I.V."/>
            <person name="Hibbett D.S."/>
        </authorList>
    </citation>
    <scope>NUCLEOTIDE SEQUENCE [LARGE SCALE GENOMIC DNA]</scope>
    <source>
        <strain evidence="17 18">HHB12733</strain>
    </source>
</reference>
<dbReference type="InterPro" id="IPR001054">
    <property type="entry name" value="A/G_cyclase"/>
</dbReference>
<dbReference type="STRING" id="1353952.A0A165C762"/>
<dbReference type="InterPro" id="IPR032675">
    <property type="entry name" value="LRR_dom_sf"/>
</dbReference>
<name>A0A165C762_9BASI</name>
<evidence type="ECO:0000256" key="13">
    <source>
        <dbReference type="SAM" id="MobiDB-lite"/>
    </source>
</evidence>
<dbReference type="SMART" id="SM00364">
    <property type="entry name" value="LRR_BAC"/>
    <property type="match status" value="9"/>
</dbReference>
<dbReference type="SUPFAM" id="SSF55073">
    <property type="entry name" value="Nucleotide cyclase"/>
    <property type="match status" value="1"/>
</dbReference>
<dbReference type="SUPFAM" id="SSF52058">
    <property type="entry name" value="L domain-like"/>
    <property type="match status" value="2"/>
</dbReference>
<dbReference type="Pfam" id="PF00211">
    <property type="entry name" value="Guanylate_cyc"/>
    <property type="match status" value="1"/>
</dbReference>
<evidence type="ECO:0000256" key="11">
    <source>
        <dbReference type="ARBA" id="ARBA00032597"/>
    </source>
</evidence>
<feature type="domain" description="Guanylate cyclase" evidence="14">
    <location>
        <begin position="996"/>
        <end position="1138"/>
    </location>
</feature>
<keyword evidence="10" id="KW-0456">Lyase</keyword>
<feature type="region of interest" description="Disordered" evidence="13">
    <location>
        <begin position="1294"/>
        <end position="1326"/>
    </location>
</feature>
<dbReference type="PROSITE" id="PS50200">
    <property type="entry name" value="RA"/>
    <property type="match status" value="1"/>
</dbReference>
<evidence type="ECO:0000256" key="1">
    <source>
        <dbReference type="ARBA" id="ARBA00001593"/>
    </source>
</evidence>
<dbReference type="PANTHER" id="PTHR48051:SF1">
    <property type="entry name" value="RAS SUPPRESSOR PROTEIN 1"/>
    <property type="match status" value="1"/>
</dbReference>
<keyword evidence="8" id="KW-0460">Magnesium</keyword>
<dbReference type="PROSITE" id="PS50125">
    <property type="entry name" value="GUANYLATE_CYCLASE_2"/>
    <property type="match status" value="1"/>
</dbReference>
<dbReference type="InterPro" id="IPR050216">
    <property type="entry name" value="LRR_domain-containing"/>
</dbReference>
<comment type="catalytic activity">
    <reaction evidence="1">
        <text>ATP = 3',5'-cyclic AMP + diphosphate</text>
        <dbReference type="Rhea" id="RHEA:15389"/>
        <dbReference type="ChEBI" id="CHEBI:30616"/>
        <dbReference type="ChEBI" id="CHEBI:33019"/>
        <dbReference type="ChEBI" id="CHEBI:58165"/>
        <dbReference type="EC" id="4.6.1.1"/>
    </reaction>
</comment>
<dbReference type="SMART" id="SM00044">
    <property type="entry name" value="CYCc"/>
    <property type="match status" value="1"/>
</dbReference>
<dbReference type="InParanoid" id="A0A165C762"/>
<dbReference type="CDD" id="cd07302">
    <property type="entry name" value="CHD"/>
    <property type="match status" value="1"/>
</dbReference>
<feature type="region of interest" description="Disordered" evidence="13">
    <location>
        <begin position="1236"/>
        <end position="1257"/>
    </location>
</feature>
<evidence type="ECO:0000256" key="12">
    <source>
        <dbReference type="ARBA" id="ARBA00032637"/>
    </source>
</evidence>
<dbReference type="SMART" id="SM00369">
    <property type="entry name" value="LRR_TYP"/>
    <property type="match status" value="10"/>
</dbReference>
<dbReference type="GO" id="GO:0046872">
    <property type="term" value="F:metal ion binding"/>
    <property type="evidence" value="ECO:0007669"/>
    <property type="project" value="UniProtKB-KW"/>
</dbReference>
<evidence type="ECO:0000313" key="18">
    <source>
        <dbReference type="Proteomes" id="UP000076842"/>
    </source>
</evidence>
<evidence type="ECO:0000256" key="2">
    <source>
        <dbReference type="ARBA" id="ARBA00005381"/>
    </source>
</evidence>
<keyword evidence="6" id="KW-0479">Metal-binding</keyword>
<evidence type="ECO:0000313" key="17">
    <source>
        <dbReference type="EMBL" id="KZT50347.1"/>
    </source>
</evidence>
<comment type="similarity">
    <text evidence="2">Belongs to the adenylyl cyclase class-3 family.</text>
</comment>
<dbReference type="PANTHER" id="PTHR48051">
    <property type="match status" value="1"/>
</dbReference>
<proteinExistence type="inferred from homology"/>
<keyword evidence="7" id="KW-0677">Repeat</keyword>
<dbReference type="FunCoup" id="A0A165C762">
    <property type="interactions" value="88"/>
</dbReference>
<evidence type="ECO:0000256" key="8">
    <source>
        <dbReference type="ARBA" id="ARBA00022842"/>
    </source>
</evidence>
<dbReference type="Pfam" id="PF23010">
    <property type="entry name" value="RA_3"/>
    <property type="match status" value="1"/>
</dbReference>
<evidence type="ECO:0000259" key="14">
    <source>
        <dbReference type="PROSITE" id="PS50125"/>
    </source>
</evidence>
<protein>
    <recommendedName>
        <fullName evidence="4">Adenylate cyclase</fullName>
        <ecNumber evidence="3">4.6.1.1</ecNumber>
    </recommendedName>
    <alternativeName>
        <fullName evidence="11">ATP pyrophosphate-lyase</fullName>
    </alternativeName>
    <alternativeName>
        <fullName evidence="12">Adenylyl cyclase</fullName>
    </alternativeName>
</protein>
<dbReference type="PROSITE" id="PS51746">
    <property type="entry name" value="PPM_2"/>
    <property type="match status" value="1"/>
</dbReference>
<dbReference type="Gene3D" id="3.60.40.10">
    <property type="entry name" value="PPM-type phosphatase domain"/>
    <property type="match status" value="1"/>
</dbReference>
<dbReference type="InterPro" id="IPR003591">
    <property type="entry name" value="Leu-rich_rpt_typical-subtyp"/>
</dbReference>
<feature type="domain" description="Ras-associating" evidence="15">
    <location>
        <begin position="1"/>
        <end position="75"/>
    </location>
</feature>
<evidence type="ECO:0000256" key="7">
    <source>
        <dbReference type="ARBA" id="ARBA00022737"/>
    </source>
</evidence>
<evidence type="ECO:0000259" key="15">
    <source>
        <dbReference type="PROSITE" id="PS50200"/>
    </source>
</evidence>
<dbReference type="InterPro" id="IPR001611">
    <property type="entry name" value="Leu-rich_rpt"/>
</dbReference>
<gene>
    <name evidence="17" type="ORF">CALCODRAFT_193435</name>
</gene>
<dbReference type="InterPro" id="IPR001932">
    <property type="entry name" value="PPM-type_phosphatase-like_dom"/>
</dbReference>
<feature type="compositionally biased region" description="Polar residues" evidence="13">
    <location>
        <begin position="1166"/>
        <end position="1187"/>
    </location>
</feature>
<evidence type="ECO:0000256" key="9">
    <source>
        <dbReference type="ARBA" id="ARBA00022998"/>
    </source>
</evidence>
<sequence>MVERFGLENEGMIGRYRLFIVEKGQERMLMKKEKPLVILRRRLLTAGHTKLDKLTSQGGRELQHLCRFVLQMSLLHGLPEEHDGMFDHLQGLVKLEDFNLQTIPAELHKAAPQLLRLSLRNNPLTDLPKDFCMATTQLKELNLSRTALKRIPAAVSYCTSLETLDVSYNRVKSLDMTYGSLENLKQLKTLRLHANILSDLPSSIADLPLQELRLDMNRFRHLPSVVCQLALLETLVLSHNDLETLPADIGTLTQLRILLAMGNNLHYLPSEMKGMTSLVYLNVSRNRLGDIAVISALPSLQHLEASHNSISSVPAFPKALKNVNLEANHFTRFNPAAKMLMTRAILRKLDMSHTKLSALQFDFAVFPDLQDLNVDDSRIGELPSSILKLDRLIKLSACNASLKFLPDALGDLPSLSELLVHSNDLRALPHSIWCCSSLRVFNASSNKLSTFPDAPQAKDETLPPLVKSMKELYLANNDLEGSALVPLSLFKHLTVLNVSYNKIRDIPHQTLWCLIRLEALFLSGNGLQTIRQGDLPPTASLARLYLNNNRLVSLPHEIEKYSKLAVLDVGNNSLKYNIHNYRFDYQWIWNDALQMLNLSGNMFLKIDKLRSVEKGIDRPQVNAADFRLLKNLQSLGLTDVTLAVTYLPEESDHCRIRTSASSLNGMRYSVSDSLGKDLMGTFDMAVSRFRGHEDECIFGIFSRELPAQTSPFQESNALTYYLFTHFRSEFSKELLYIKRDPKLGDIRDAMRRTFLNLNKGFYDSIVNPTGFEIPIKSSSPFQSGDPATRYPELQTGACACVAYLVDKTLYIANVGNVEALVGAQDGKMRVSTTLHVPFEAREAGRIKRAEEWVAPKGILKGEPKVSRAFGFYSKFPVVNPGPDIMKIQLSPDDHFIVIGNAEFWTYLNKDAAAKIIWDIDQAGDEMSAAQALRDVALAHGASGNAQVMVIMLSDLFHPPSTKKNGGQVNKFGRRTGGSGMIHRMAGLEEAPSGPMALCFTDVRNSTALYERLPGEGTGSMHSSLKLHNTCLRRLIRLCDGYEIKTEGDAFIVAFKSVLAAVHWCLKGQEELLTLDWPAALLNDPDGKVVTDADGVVIERGLMVRMGIHYGVPTASDLDPTTGRMDYFGSAVNRAARVGSSPKAGEIMLSAEVMKMLQPYRIEEPSTAANSSATDSRNALPSEESLNTPEVDEDQRHLEAIRELNPVLIPAGERMLKGIEQPEFLTRLFPRRLLGRAKTESADTQGAPVAPAKSEADPDALGMISRESVESLALVCRRLEALDAGRIFRLVEGADEHPTPDAQSQPLPGTATPGDSSKRSSETESHIVHGRLGQFLPTVDYSDESQVMQVMEGLIKRLEDSIKRLKAREALSDPVIRQLMHEKLGFDPEELLLLIGDATARLRGTHTQYLVGPQSPVPFA</sequence>
<dbReference type="InterPro" id="IPR055071">
    <property type="entry name" value="RA_PHLPP-like"/>
</dbReference>
<dbReference type="CDD" id="cd00143">
    <property type="entry name" value="PP2Cc"/>
    <property type="match status" value="1"/>
</dbReference>
<feature type="domain" description="PPM-type phosphatase" evidence="16">
    <location>
        <begin position="667"/>
        <end position="952"/>
    </location>
</feature>
<dbReference type="Gene3D" id="3.80.10.10">
    <property type="entry name" value="Ribonuclease Inhibitor"/>
    <property type="match status" value="3"/>
</dbReference>
<evidence type="ECO:0000259" key="16">
    <source>
        <dbReference type="PROSITE" id="PS51746"/>
    </source>
</evidence>
<evidence type="ECO:0000256" key="3">
    <source>
        <dbReference type="ARBA" id="ARBA00012201"/>
    </source>
</evidence>
<dbReference type="GO" id="GO:0006171">
    <property type="term" value="P:cAMP biosynthetic process"/>
    <property type="evidence" value="ECO:0007669"/>
    <property type="project" value="UniProtKB-KW"/>
</dbReference>
<keyword evidence="18" id="KW-1185">Reference proteome</keyword>
<dbReference type="Pfam" id="PF00481">
    <property type="entry name" value="PP2C"/>
    <property type="match status" value="1"/>
</dbReference>
<dbReference type="Pfam" id="PF13855">
    <property type="entry name" value="LRR_8"/>
    <property type="match status" value="2"/>
</dbReference>
<dbReference type="Gene3D" id="3.30.70.1230">
    <property type="entry name" value="Nucleotide cyclase"/>
    <property type="match status" value="1"/>
</dbReference>
<keyword evidence="5" id="KW-0433">Leucine-rich repeat</keyword>
<dbReference type="InterPro" id="IPR000159">
    <property type="entry name" value="RA_dom"/>
</dbReference>
<evidence type="ECO:0000256" key="10">
    <source>
        <dbReference type="ARBA" id="ARBA00023239"/>
    </source>
</evidence>
<evidence type="ECO:0000256" key="5">
    <source>
        <dbReference type="ARBA" id="ARBA00022614"/>
    </source>
</evidence>
<dbReference type="Proteomes" id="UP000076842">
    <property type="component" value="Unassembled WGS sequence"/>
</dbReference>
<dbReference type="SMART" id="SM00332">
    <property type="entry name" value="PP2Cc"/>
    <property type="match status" value="1"/>
</dbReference>
<dbReference type="InterPro" id="IPR036457">
    <property type="entry name" value="PPM-type-like_dom_sf"/>
</dbReference>
<dbReference type="SUPFAM" id="SSF81606">
    <property type="entry name" value="PP2C-like"/>
    <property type="match status" value="1"/>
</dbReference>
<keyword evidence="9" id="KW-0115">cAMP biosynthesis</keyword>
<dbReference type="EMBL" id="KV424186">
    <property type="protein sequence ID" value="KZT50347.1"/>
    <property type="molecule type" value="Genomic_DNA"/>
</dbReference>
<accession>A0A165C762</accession>
<organism evidence="17 18">
    <name type="scientific">Calocera cornea HHB12733</name>
    <dbReference type="NCBI Taxonomy" id="1353952"/>
    <lineage>
        <taxon>Eukaryota</taxon>
        <taxon>Fungi</taxon>
        <taxon>Dikarya</taxon>
        <taxon>Basidiomycota</taxon>
        <taxon>Agaricomycotina</taxon>
        <taxon>Dacrymycetes</taxon>
        <taxon>Dacrymycetales</taxon>
        <taxon>Dacrymycetaceae</taxon>
        <taxon>Calocera</taxon>
    </lineage>
</organism>
<evidence type="ECO:0000256" key="4">
    <source>
        <dbReference type="ARBA" id="ARBA00021420"/>
    </source>
</evidence>
<dbReference type="OrthoDB" id="2021138at2759"/>